<sequence length="192" mass="21270">MLFKNFSQIPLSLILLALPFISACGSITYTPSTPPLTTRQQSIDSAYTDDTTFLNVALDNQNFYRVEHGAENFTWSTSLASSSLAWSKQCIWTHSVRDQLPYGETVFGGYPTLAGGIDAWGLERVNYNWNDPGFSESTGHFTQIVWKASLEVGCSRTLCSPWWWVVCHYSPPGNVLGIPDAFTDNVGKQISG</sequence>
<dbReference type="SUPFAM" id="SSF55797">
    <property type="entry name" value="PR-1-like"/>
    <property type="match status" value="1"/>
</dbReference>
<dbReference type="PRINTS" id="PR00837">
    <property type="entry name" value="V5TPXLIKE"/>
</dbReference>
<dbReference type="PROSITE" id="PS51257">
    <property type="entry name" value="PROKAR_LIPOPROTEIN"/>
    <property type="match status" value="1"/>
</dbReference>
<feature type="non-terminal residue" evidence="3">
    <location>
        <position position="192"/>
    </location>
</feature>
<dbReference type="InterPro" id="IPR035940">
    <property type="entry name" value="CAP_sf"/>
</dbReference>
<dbReference type="AlphaFoldDB" id="A0A2J6S2D4"/>
<dbReference type="STRING" id="1149755.A0A2J6S2D4"/>
<dbReference type="InterPro" id="IPR014044">
    <property type="entry name" value="CAP_dom"/>
</dbReference>
<accession>A0A2J6S2D4</accession>
<dbReference type="InterPro" id="IPR018244">
    <property type="entry name" value="Allrgn_V5/Tpx1_CS"/>
</dbReference>
<feature type="domain" description="SCP" evidence="2">
    <location>
        <begin position="52"/>
        <end position="177"/>
    </location>
</feature>
<evidence type="ECO:0000313" key="4">
    <source>
        <dbReference type="Proteomes" id="UP000235786"/>
    </source>
</evidence>
<evidence type="ECO:0000259" key="2">
    <source>
        <dbReference type="SMART" id="SM00198"/>
    </source>
</evidence>
<protein>
    <submittedName>
        <fullName evidence="3">PR-1-like protein</fullName>
    </submittedName>
</protein>
<evidence type="ECO:0000256" key="1">
    <source>
        <dbReference type="SAM" id="SignalP"/>
    </source>
</evidence>
<dbReference type="Pfam" id="PF00188">
    <property type="entry name" value="CAP"/>
    <property type="match status" value="1"/>
</dbReference>
<gene>
    <name evidence="3" type="ORF">L207DRAFT_451689</name>
</gene>
<dbReference type="PRINTS" id="PR00838">
    <property type="entry name" value="V5ALLERGEN"/>
</dbReference>
<reference evidence="3 4" key="1">
    <citation type="submission" date="2016-04" db="EMBL/GenBank/DDBJ databases">
        <title>A degradative enzymes factory behind the ericoid mycorrhizal symbiosis.</title>
        <authorList>
            <consortium name="DOE Joint Genome Institute"/>
            <person name="Martino E."/>
            <person name="Morin E."/>
            <person name="Grelet G."/>
            <person name="Kuo A."/>
            <person name="Kohler A."/>
            <person name="Daghino S."/>
            <person name="Barry K."/>
            <person name="Choi C."/>
            <person name="Cichocki N."/>
            <person name="Clum A."/>
            <person name="Copeland A."/>
            <person name="Hainaut M."/>
            <person name="Haridas S."/>
            <person name="Labutti K."/>
            <person name="Lindquist E."/>
            <person name="Lipzen A."/>
            <person name="Khouja H.-R."/>
            <person name="Murat C."/>
            <person name="Ohm R."/>
            <person name="Olson A."/>
            <person name="Spatafora J."/>
            <person name="Veneault-Fourrey C."/>
            <person name="Henrissat B."/>
            <person name="Grigoriev I."/>
            <person name="Martin F."/>
            <person name="Perotto S."/>
        </authorList>
    </citation>
    <scope>NUCLEOTIDE SEQUENCE [LARGE SCALE GENOMIC DNA]</scope>
    <source>
        <strain evidence="3 4">F</strain>
    </source>
</reference>
<proteinExistence type="predicted"/>
<dbReference type="PROSITE" id="PS01009">
    <property type="entry name" value="CRISP_1"/>
    <property type="match status" value="1"/>
</dbReference>
<dbReference type="Proteomes" id="UP000235786">
    <property type="component" value="Unassembled WGS sequence"/>
</dbReference>
<feature type="signal peptide" evidence="1">
    <location>
        <begin position="1"/>
        <end position="25"/>
    </location>
</feature>
<dbReference type="OrthoDB" id="43654at2759"/>
<dbReference type="InterPro" id="IPR002413">
    <property type="entry name" value="V5_allergen-like"/>
</dbReference>
<evidence type="ECO:0000313" key="3">
    <source>
        <dbReference type="EMBL" id="PMD44930.1"/>
    </source>
</evidence>
<dbReference type="PANTHER" id="PTHR10334">
    <property type="entry name" value="CYSTEINE-RICH SECRETORY PROTEIN-RELATED"/>
    <property type="match status" value="1"/>
</dbReference>
<dbReference type="EMBL" id="KZ613940">
    <property type="protein sequence ID" value="PMD44930.1"/>
    <property type="molecule type" value="Genomic_DNA"/>
</dbReference>
<keyword evidence="1" id="KW-0732">Signal</keyword>
<dbReference type="InterPro" id="IPR001283">
    <property type="entry name" value="CRISP-related"/>
</dbReference>
<dbReference type="GO" id="GO:0005576">
    <property type="term" value="C:extracellular region"/>
    <property type="evidence" value="ECO:0007669"/>
    <property type="project" value="InterPro"/>
</dbReference>
<feature type="chain" id="PRO_5014433227" evidence="1">
    <location>
        <begin position="26"/>
        <end position="192"/>
    </location>
</feature>
<dbReference type="SMART" id="SM00198">
    <property type="entry name" value="SCP"/>
    <property type="match status" value="1"/>
</dbReference>
<dbReference type="Gene3D" id="3.40.33.10">
    <property type="entry name" value="CAP"/>
    <property type="match status" value="1"/>
</dbReference>
<organism evidence="3 4">
    <name type="scientific">Hyaloscypha variabilis (strain UAMH 11265 / GT02V1 / F)</name>
    <name type="common">Meliniomyces variabilis</name>
    <dbReference type="NCBI Taxonomy" id="1149755"/>
    <lineage>
        <taxon>Eukaryota</taxon>
        <taxon>Fungi</taxon>
        <taxon>Dikarya</taxon>
        <taxon>Ascomycota</taxon>
        <taxon>Pezizomycotina</taxon>
        <taxon>Leotiomycetes</taxon>
        <taxon>Helotiales</taxon>
        <taxon>Hyaloscyphaceae</taxon>
        <taxon>Hyaloscypha</taxon>
        <taxon>Hyaloscypha variabilis</taxon>
    </lineage>
</organism>
<name>A0A2J6S2D4_HYAVF</name>
<keyword evidence="4" id="KW-1185">Reference proteome</keyword>